<feature type="region of interest" description="Disordered" evidence="1">
    <location>
        <begin position="24"/>
        <end position="71"/>
    </location>
</feature>
<keyword evidence="3" id="KW-1185">Reference proteome</keyword>
<name>A0AAV2DZW1_9ROSI</name>
<evidence type="ECO:0000313" key="2">
    <source>
        <dbReference type="EMBL" id="CAL1379019.1"/>
    </source>
</evidence>
<evidence type="ECO:0000313" key="3">
    <source>
        <dbReference type="Proteomes" id="UP001497516"/>
    </source>
</evidence>
<feature type="compositionally biased region" description="Basic and acidic residues" evidence="1">
    <location>
        <begin position="43"/>
        <end position="71"/>
    </location>
</feature>
<accession>A0AAV2DZW1</accession>
<sequence length="71" mass="7691">MGMSGEEGGWLVEESSGVAVVEEVGRVDAGDESTEGVCGRGWGDGEKSSSLSWRHEGKMDREVEQQSRMEE</sequence>
<protein>
    <submittedName>
        <fullName evidence="2">Uncharacterized protein</fullName>
    </submittedName>
</protein>
<reference evidence="2 3" key="1">
    <citation type="submission" date="2024-04" db="EMBL/GenBank/DDBJ databases">
        <authorList>
            <person name="Fracassetti M."/>
        </authorList>
    </citation>
    <scope>NUCLEOTIDE SEQUENCE [LARGE SCALE GENOMIC DNA]</scope>
</reference>
<dbReference type="EMBL" id="OZ034816">
    <property type="protein sequence ID" value="CAL1379019.1"/>
    <property type="molecule type" value="Genomic_DNA"/>
</dbReference>
<dbReference type="Proteomes" id="UP001497516">
    <property type="component" value="Chromosome 3"/>
</dbReference>
<dbReference type="AlphaFoldDB" id="A0AAV2DZW1"/>
<evidence type="ECO:0000256" key="1">
    <source>
        <dbReference type="SAM" id="MobiDB-lite"/>
    </source>
</evidence>
<gene>
    <name evidence="2" type="ORF">LTRI10_LOCUS20565</name>
</gene>
<proteinExistence type="predicted"/>
<organism evidence="2 3">
    <name type="scientific">Linum trigynum</name>
    <dbReference type="NCBI Taxonomy" id="586398"/>
    <lineage>
        <taxon>Eukaryota</taxon>
        <taxon>Viridiplantae</taxon>
        <taxon>Streptophyta</taxon>
        <taxon>Embryophyta</taxon>
        <taxon>Tracheophyta</taxon>
        <taxon>Spermatophyta</taxon>
        <taxon>Magnoliopsida</taxon>
        <taxon>eudicotyledons</taxon>
        <taxon>Gunneridae</taxon>
        <taxon>Pentapetalae</taxon>
        <taxon>rosids</taxon>
        <taxon>fabids</taxon>
        <taxon>Malpighiales</taxon>
        <taxon>Linaceae</taxon>
        <taxon>Linum</taxon>
    </lineage>
</organism>